<dbReference type="InterPro" id="IPR001683">
    <property type="entry name" value="PX_dom"/>
</dbReference>
<dbReference type="SUPFAM" id="SSF64268">
    <property type="entry name" value="PX domain"/>
    <property type="match status" value="1"/>
</dbReference>
<dbReference type="PANTHER" id="PTHR15706:SF2">
    <property type="entry name" value="SH3 AND PX DOMAIN-CONTAINING PROTEIN 2A"/>
    <property type="match status" value="1"/>
</dbReference>
<feature type="domain" description="PX" evidence="3">
    <location>
        <begin position="430"/>
        <end position="541"/>
    </location>
</feature>
<dbReference type="EMBL" id="JAUEPO010000007">
    <property type="protein sequence ID" value="KAK3317656.1"/>
    <property type="molecule type" value="Genomic_DNA"/>
</dbReference>
<dbReference type="PANTHER" id="PTHR15706">
    <property type="entry name" value="SH3 MULTIPLE DOMAIN"/>
    <property type="match status" value="1"/>
</dbReference>
<dbReference type="GO" id="GO:0005737">
    <property type="term" value="C:cytoplasm"/>
    <property type="evidence" value="ECO:0007669"/>
    <property type="project" value="TreeGrafter"/>
</dbReference>
<reference evidence="4" key="1">
    <citation type="journal article" date="2023" name="Mol. Phylogenet. Evol.">
        <title>Genome-scale phylogeny and comparative genomics of the fungal order Sordariales.</title>
        <authorList>
            <person name="Hensen N."/>
            <person name="Bonometti L."/>
            <person name="Westerberg I."/>
            <person name="Brannstrom I.O."/>
            <person name="Guillou S."/>
            <person name="Cros-Aarteil S."/>
            <person name="Calhoun S."/>
            <person name="Haridas S."/>
            <person name="Kuo A."/>
            <person name="Mondo S."/>
            <person name="Pangilinan J."/>
            <person name="Riley R."/>
            <person name="LaButti K."/>
            <person name="Andreopoulos B."/>
            <person name="Lipzen A."/>
            <person name="Chen C."/>
            <person name="Yan M."/>
            <person name="Daum C."/>
            <person name="Ng V."/>
            <person name="Clum A."/>
            <person name="Steindorff A."/>
            <person name="Ohm R.A."/>
            <person name="Martin F."/>
            <person name="Silar P."/>
            <person name="Natvig D.O."/>
            <person name="Lalanne C."/>
            <person name="Gautier V."/>
            <person name="Ament-Velasquez S.L."/>
            <person name="Kruys A."/>
            <person name="Hutchinson M.I."/>
            <person name="Powell A.J."/>
            <person name="Barry K."/>
            <person name="Miller A.N."/>
            <person name="Grigoriev I.V."/>
            <person name="Debuchy R."/>
            <person name="Gladieux P."/>
            <person name="Hiltunen Thoren M."/>
            <person name="Johannesson H."/>
        </authorList>
    </citation>
    <scope>NUCLEOTIDE SEQUENCE</scope>
    <source>
        <strain evidence="4">SMH4131-1</strain>
    </source>
</reference>
<dbReference type="Gene3D" id="3.30.1520.10">
    <property type="entry name" value="Phox-like domain"/>
    <property type="match status" value="1"/>
</dbReference>
<dbReference type="PROSITE" id="PS50195">
    <property type="entry name" value="PX"/>
    <property type="match status" value="1"/>
</dbReference>
<feature type="compositionally biased region" description="Polar residues" evidence="2">
    <location>
        <begin position="321"/>
        <end position="333"/>
    </location>
</feature>
<keyword evidence="5" id="KW-1185">Reference proteome</keyword>
<evidence type="ECO:0000313" key="5">
    <source>
        <dbReference type="Proteomes" id="UP001286456"/>
    </source>
</evidence>
<comment type="caution">
    <text evidence="4">The sequence shown here is derived from an EMBL/GenBank/DDBJ whole genome shotgun (WGS) entry which is preliminary data.</text>
</comment>
<evidence type="ECO:0000256" key="2">
    <source>
        <dbReference type="SAM" id="MobiDB-lite"/>
    </source>
</evidence>
<dbReference type="GO" id="GO:0035091">
    <property type="term" value="F:phosphatidylinositol binding"/>
    <property type="evidence" value="ECO:0007669"/>
    <property type="project" value="InterPro"/>
</dbReference>
<feature type="region of interest" description="Disordered" evidence="2">
    <location>
        <begin position="261"/>
        <end position="380"/>
    </location>
</feature>
<evidence type="ECO:0000259" key="3">
    <source>
        <dbReference type="PROSITE" id="PS50195"/>
    </source>
</evidence>
<protein>
    <recommendedName>
        <fullName evidence="3">PX domain-containing protein</fullName>
    </recommendedName>
</protein>
<accession>A0AAE0M363</accession>
<dbReference type="GO" id="GO:0043332">
    <property type="term" value="C:mating projection tip"/>
    <property type="evidence" value="ECO:0007669"/>
    <property type="project" value="TreeGrafter"/>
</dbReference>
<keyword evidence="1" id="KW-0677">Repeat</keyword>
<dbReference type="GO" id="GO:0030674">
    <property type="term" value="F:protein-macromolecule adaptor activity"/>
    <property type="evidence" value="ECO:0007669"/>
    <property type="project" value="TreeGrafter"/>
</dbReference>
<dbReference type="Proteomes" id="UP001286456">
    <property type="component" value="Unassembled WGS sequence"/>
</dbReference>
<evidence type="ECO:0000256" key="1">
    <source>
        <dbReference type="ARBA" id="ARBA00022737"/>
    </source>
</evidence>
<sequence>MDPISIAGFVATAIAKGFTVTKALQDARKQYKNTPLTIVTIATKTSLVSNSLEQLQAVLLRRHDLADSSGNAPLELVGTIDIALEGCMMIFSCLEIEIIEKLAARSGAGFLSWRERLGFVWDKDQFKELLENLRDLQIIINGVLGTLQTNTLLDIKQDIKQVISKNRQSFSGIAARTRSLRTAYPTIRPTPSLLGADGRESISVSLEDPRHSFALSETTFDFDHQIINTSTYRRQLARMQLPLANQLSPKESIAVVPQATPLAPTRHRYQGSDSSVTTASDTEPQTDANRGTGAVIRAFSNARKKKDMDKLQRQAEEKQSELTTPVNADNASTEFEWDGLRRKVSTSPRQTAPNGPLAAYIPESRQSTTPSPPPPTSKRQFTFSDVLKTQIQSGPSTPRYPNKTEEDRLGLVRGTSPPVKPIQPSPPDALDRVSSARVYDISYDQTRSKYTFLIKVKRADGRKWKLKRYYEEFYDMQINLLSSFPDEAGLTADNHFTRTLPYMPGPVAKVTDAITEGRRESLDRYLTELIAQPPHISRCFS</sequence>
<dbReference type="CDD" id="cd06890">
    <property type="entry name" value="PX_Bem1p"/>
    <property type="match status" value="1"/>
</dbReference>
<organism evidence="4 5">
    <name type="scientific">Cercophora scortea</name>
    <dbReference type="NCBI Taxonomy" id="314031"/>
    <lineage>
        <taxon>Eukaryota</taxon>
        <taxon>Fungi</taxon>
        <taxon>Dikarya</taxon>
        <taxon>Ascomycota</taxon>
        <taxon>Pezizomycotina</taxon>
        <taxon>Sordariomycetes</taxon>
        <taxon>Sordariomycetidae</taxon>
        <taxon>Sordariales</taxon>
        <taxon>Lasiosphaeriaceae</taxon>
        <taxon>Cercophora</taxon>
    </lineage>
</organism>
<dbReference type="InterPro" id="IPR051228">
    <property type="entry name" value="NADPH_Oxidase/PX-Domain"/>
</dbReference>
<proteinExistence type="predicted"/>
<gene>
    <name evidence="4" type="ORF">B0T19DRAFT_295468</name>
</gene>
<name>A0AAE0M363_9PEZI</name>
<dbReference type="AlphaFoldDB" id="A0AAE0M363"/>
<evidence type="ECO:0000313" key="4">
    <source>
        <dbReference type="EMBL" id="KAK3317656.1"/>
    </source>
</evidence>
<feature type="compositionally biased region" description="Basic and acidic residues" evidence="2">
    <location>
        <begin position="306"/>
        <end position="320"/>
    </location>
</feature>
<dbReference type="InterPro" id="IPR035550">
    <property type="entry name" value="Bem1/Scd2_PX"/>
</dbReference>
<dbReference type="Pfam" id="PF00787">
    <property type="entry name" value="PX"/>
    <property type="match status" value="1"/>
</dbReference>
<dbReference type="GO" id="GO:0000747">
    <property type="term" value="P:conjugation with cellular fusion"/>
    <property type="evidence" value="ECO:0007669"/>
    <property type="project" value="TreeGrafter"/>
</dbReference>
<dbReference type="InterPro" id="IPR036871">
    <property type="entry name" value="PX_dom_sf"/>
</dbReference>
<dbReference type="SMART" id="SM00312">
    <property type="entry name" value="PX"/>
    <property type="match status" value="1"/>
</dbReference>
<reference evidence="4" key="2">
    <citation type="submission" date="2023-06" db="EMBL/GenBank/DDBJ databases">
        <authorList>
            <consortium name="Lawrence Berkeley National Laboratory"/>
            <person name="Haridas S."/>
            <person name="Hensen N."/>
            <person name="Bonometti L."/>
            <person name="Westerberg I."/>
            <person name="Brannstrom I.O."/>
            <person name="Guillou S."/>
            <person name="Cros-Aarteil S."/>
            <person name="Calhoun S."/>
            <person name="Kuo A."/>
            <person name="Mondo S."/>
            <person name="Pangilinan J."/>
            <person name="Riley R."/>
            <person name="Labutti K."/>
            <person name="Andreopoulos B."/>
            <person name="Lipzen A."/>
            <person name="Chen C."/>
            <person name="Yanf M."/>
            <person name="Daum C."/>
            <person name="Ng V."/>
            <person name="Clum A."/>
            <person name="Steindorff A."/>
            <person name="Ohm R."/>
            <person name="Martin F."/>
            <person name="Silar P."/>
            <person name="Natvig D."/>
            <person name="Lalanne C."/>
            <person name="Gautier V."/>
            <person name="Ament-Velasquez S.L."/>
            <person name="Kruys A."/>
            <person name="Hutchinson M.I."/>
            <person name="Powell A.J."/>
            <person name="Barry K."/>
            <person name="Miller A.N."/>
            <person name="Grigoriev I.V."/>
            <person name="Debuchy R."/>
            <person name="Gladieux P."/>
            <person name="Thoren M.H."/>
            <person name="Johannesson H."/>
        </authorList>
    </citation>
    <scope>NUCLEOTIDE SEQUENCE</scope>
    <source>
        <strain evidence="4">SMH4131-1</strain>
    </source>
</reference>
<feature type="compositionally biased region" description="Polar residues" evidence="2">
    <location>
        <begin position="271"/>
        <end position="289"/>
    </location>
</feature>